<dbReference type="InterPro" id="IPR001638">
    <property type="entry name" value="Solute-binding_3/MltF_N"/>
</dbReference>
<organism evidence="7">
    <name type="scientific">Thermoleptolyngbya oregonensis NK1-22</name>
    <dbReference type="NCBI Taxonomy" id="2547457"/>
    <lineage>
        <taxon>Bacteria</taxon>
        <taxon>Bacillati</taxon>
        <taxon>Cyanobacteriota</taxon>
        <taxon>Cyanophyceae</taxon>
        <taxon>Oculatellales</taxon>
        <taxon>Oculatellaceae</taxon>
        <taxon>Thermoleptolyngbya</taxon>
    </lineage>
</organism>
<evidence type="ECO:0000259" key="5">
    <source>
        <dbReference type="SMART" id="SM00062"/>
    </source>
</evidence>
<dbReference type="GO" id="GO:0006865">
    <property type="term" value="P:amino acid transport"/>
    <property type="evidence" value="ECO:0007669"/>
    <property type="project" value="TreeGrafter"/>
</dbReference>
<accession>A0AA96Y3T6</accession>
<reference evidence="7" key="1">
    <citation type="submission" date="2020-05" db="EMBL/GenBank/DDBJ databases">
        <authorList>
            <person name="Zhu T."/>
            <person name="Keshari N."/>
            <person name="Lu X."/>
        </authorList>
    </citation>
    <scope>NUCLEOTIDE SEQUENCE</scope>
    <source>
        <strain evidence="7">NK1-22</strain>
    </source>
</reference>
<evidence type="ECO:0000256" key="3">
    <source>
        <dbReference type="ARBA" id="ARBA00022729"/>
    </source>
</evidence>
<evidence type="ECO:0000256" key="2">
    <source>
        <dbReference type="ARBA" id="ARBA00022448"/>
    </source>
</evidence>
<dbReference type="Gene3D" id="3.40.190.10">
    <property type="entry name" value="Periplasmic binding protein-like II"/>
    <property type="match status" value="2"/>
</dbReference>
<sequence length="258" mass="28346">MIRLRVASLILGIWAGVQGAVPPFAHGADLDTIRRRGYLIVAVKDNLPPLGFQAPSGTLQGLEIDLARQLATELLGRPDAVELRPVANQERVAALLADDVDLVIARMTLTASRARLVDFSETYYLDGTALITRDSTIQRMAHLRRRAIAVLAHSSTIAVVRSRLPQAQLVSVSSYQEALTLMEAGQVAAFAADASVLIGWAQGNPNYQVLPERLSGEPLAIAMPRGHRYQSLRQRVNQTVLRLRETGWLGDRIRFWGL</sequence>
<dbReference type="PANTHER" id="PTHR30085">
    <property type="entry name" value="AMINO ACID ABC TRANSPORTER PERMEASE"/>
    <property type="match status" value="1"/>
</dbReference>
<dbReference type="InterPro" id="IPR001320">
    <property type="entry name" value="Iontro_rcpt_C"/>
</dbReference>
<name>A0AA96Y3T6_9CYAN</name>
<evidence type="ECO:0000259" key="6">
    <source>
        <dbReference type="SMART" id="SM00079"/>
    </source>
</evidence>
<evidence type="ECO:0000256" key="4">
    <source>
        <dbReference type="SAM" id="SignalP"/>
    </source>
</evidence>
<keyword evidence="2" id="KW-0813">Transport</keyword>
<keyword evidence="3 4" id="KW-0732">Signal</keyword>
<feature type="signal peptide" evidence="4">
    <location>
        <begin position="1"/>
        <end position="19"/>
    </location>
</feature>
<proteinExistence type="inferred from homology"/>
<dbReference type="AlphaFoldDB" id="A0AA96Y3T6"/>
<dbReference type="GO" id="GO:0016020">
    <property type="term" value="C:membrane"/>
    <property type="evidence" value="ECO:0007669"/>
    <property type="project" value="InterPro"/>
</dbReference>
<comment type="similarity">
    <text evidence="1">Belongs to the bacterial solute-binding protein 3 family.</text>
</comment>
<evidence type="ECO:0000256" key="1">
    <source>
        <dbReference type="ARBA" id="ARBA00010333"/>
    </source>
</evidence>
<dbReference type="GO" id="GO:0030288">
    <property type="term" value="C:outer membrane-bounded periplasmic space"/>
    <property type="evidence" value="ECO:0007669"/>
    <property type="project" value="TreeGrafter"/>
</dbReference>
<feature type="domain" description="Ionotropic glutamate receptor C-terminal" evidence="6">
    <location>
        <begin position="38"/>
        <end position="251"/>
    </location>
</feature>
<dbReference type="SMART" id="SM00062">
    <property type="entry name" value="PBPb"/>
    <property type="match status" value="1"/>
</dbReference>
<feature type="chain" id="PRO_5041694795" evidence="4">
    <location>
        <begin position="20"/>
        <end position="258"/>
    </location>
</feature>
<dbReference type="InterPro" id="IPR051455">
    <property type="entry name" value="Bact_solute-bind_prot3"/>
</dbReference>
<dbReference type="GO" id="GO:0015276">
    <property type="term" value="F:ligand-gated monoatomic ion channel activity"/>
    <property type="evidence" value="ECO:0007669"/>
    <property type="project" value="InterPro"/>
</dbReference>
<dbReference type="SUPFAM" id="SSF53850">
    <property type="entry name" value="Periplasmic binding protein-like II"/>
    <property type="match status" value="1"/>
</dbReference>
<gene>
    <name evidence="7" type="ORF">HNI00_06790</name>
</gene>
<dbReference type="GO" id="GO:0005576">
    <property type="term" value="C:extracellular region"/>
    <property type="evidence" value="ECO:0007669"/>
    <property type="project" value="TreeGrafter"/>
</dbReference>
<dbReference type="EMBL" id="CP053540">
    <property type="protein sequence ID" value="WOB42884.1"/>
    <property type="molecule type" value="Genomic_DNA"/>
</dbReference>
<dbReference type="PANTHER" id="PTHR30085:SF6">
    <property type="entry name" value="ABC TRANSPORTER GLUTAMINE-BINDING PROTEIN GLNH"/>
    <property type="match status" value="1"/>
</dbReference>
<dbReference type="Pfam" id="PF00497">
    <property type="entry name" value="SBP_bac_3"/>
    <property type="match status" value="1"/>
</dbReference>
<dbReference type="KEGG" id="tog:HNI00_06790"/>
<evidence type="ECO:0000313" key="7">
    <source>
        <dbReference type="EMBL" id="WOB42884.1"/>
    </source>
</evidence>
<feature type="domain" description="Solute-binding protein family 3/N-terminal" evidence="5">
    <location>
        <begin position="38"/>
        <end position="252"/>
    </location>
</feature>
<protein>
    <submittedName>
        <fullName evidence="7">Transporter substrate-binding domain-containing protein</fullName>
    </submittedName>
</protein>
<dbReference type="SMART" id="SM00079">
    <property type="entry name" value="PBPe"/>
    <property type="match status" value="1"/>
</dbReference>